<feature type="region of interest" description="Disordered" evidence="7">
    <location>
        <begin position="1"/>
        <end position="101"/>
    </location>
</feature>
<keyword evidence="4 9" id="KW-0808">Transferase</keyword>
<dbReference type="Gene3D" id="1.25.10.10">
    <property type="entry name" value="Leucine-rich Repeat Variant"/>
    <property type="match status" value="1"/>
</dbReference>
<dbReference type="InterPro" id="IPR045322">
    <property type="entry name" value="HECTD1/TRIP12-like"/>
</dbReference>
<organism evidence="9 10">
    <name type="scientific">Coemansia biformis</name>
    <dbReference type="NCBI Taxonomy" id="1286918"/>
    <lineage>
        <taxon>Eukaryota</taxon>
        <taxon>Fungi</taxon>
        <taxon>Fungi incertae sedis</taxon>
        <taxon>Zoopagomycota</taxon>
        <taxon>Kickxellomycotina</taxon>
        <taxon>Kickxellomycetes</taxon>
        <taxon>Kickxellales</taxon>
        <taxon>Kickxellaceae</taxon>
        <taxon>Coemansia</taxon>
    </lineage>
</organism>
<feature type="region of interest" description="Disordered" evidence="7">
    <location>
        <begin position="1035"/>
        <end position="1076"/>
    </location>
</feature>
<feature type="region of interest" description="Disordered" evidence="7">
    <location>
        <begin position="461"/>
        <end position="491"/>
    </location>
</feature>
<dbReference type="PANTHER" id="PTHR45670">
    <property type="entry name" value="E3 UBIQUITIN-PROTEIN LIGASE TRIP12"/>
    <property type="match status" value="1"/>
</dbReference>
<feature type="domain" description="HECT" evidence="8">
    <location>
        <begin position="1309"/>
        <end position="1731"/>
    </location>
</feature>
<dbReference type="PANTHER" id="PTHR45670:SF1">
    <property type="entry name" value="E3 UBIQUITIN-PROTEIN LIGASE HECTD1"/>
    <property type="match status" value="1"/>
</dbReference>
<dbReference type="SUPFAM" id="SSF48371">
    <property type="entry name" value="ARM repeat"/>
    <property type="match status" value="1"/>
</dbReference>
<comment type="similarity">
    <text evidence="2">Belongs to the UPL family. K-HECT subfamily.</text>
</comment>
<dbReference type="Gene3D" id="3.90.1750.10">
    <property type="entry name" value="Hect, E3 ligase catalytic domains"/>
    <property type="match status" value="1"/>
</dbReference>
<feature type="compositionally biased region" description="Low complexity" evidence="7">
    <location>
        <begin position="469"/>
        <end position="487"/>
    </location>
</feature>
<feature type="compositionally biased region" description="Acidic residues" evidence="7">
    <location>
        <begin position="628"/>
        <end position="638"/>
    </location>
</feature>
<evidence type="ECO:0000259" key="8">
    <source>
        <dbReference type="PROSITE" id="PS50237"/>
    </source>
</evidence>
<dbReference type="InterPro" id="IPR000569">
    <property type="entry name" value="HECT_dom"/>
</dbReference>
<feature type="region of interest" description="Disordered" evidence="7">
    <location>
        <begin position="623"/>
        <end position="664"/>
    </location>
</feature>
<feature type="compositionally biased region" description="Low complexity" evidence="7">
    <location>
        <begin position="639"/>
        <end position="662"/>
    </location>
</feature>
<evidence type="ECO:0000313" key="9">
    <source>
        <dbReference type="EMBL" id="KAJ1732388.1"/>
    </source>
</evidence>
<dbReference type="InterPro" id="IPR057948">
    <property type="entry name" value="TPR_TRIP12_N"/>
</dbReference>
<dbReference type="SUPFAM" id="SSF56204">
    <property type="entry name" value="Hect, E3 ligase catalytic domain"/>
    <property type="match status" value="1"/>
</dbReference>
<dbReference type="GO" id="GO:0043161">
    <property type="term" value="P:proteasome-mediated ubiquitin-dependent protein catabolic process"/>
    <property type="evidence" value="ECO:0007669"/>
    <property type="project" value="TreeGrafter"/>
</dbReference>
<evidence type="ECO:0000256" key="7">
    <source>
        <dbReference type="SAM" id="MobiDB-lite"/>
    </source>
</evidence>
<dbReference type="GO" id="GO:0000209">
    <property type="term" value="P:protein polyubiquitination"/>
    <property type="evidence" value="ECO:0007669"/>
    <property type="project" value="TreeGrafter"/>
</dbReference>
<proteinExistence type="inferred from homology"/>
<dbReference type="EC" id="2.3.2.26" evidence="3"/>
<evidence type="ECO:0000256" key="5">
    <source>
        <dbReference type="ARBA" id="ARBA00022786"/>
    </source>
</evidence>
<keyword evidence="5 6" id="KW-0833">Ubl conjugation pathway</keyword>
<dbReference type="Pfam" id="PF00632">
    <property type="entry name" value="HECT"/>
    <property type="match status" value="1"/>
</dbReference>
<dbReference type="OrthoDB" id="423283at2759"/>
<evidence type="ECO:0000256" key="6">
    <source>
        <dbReference type="PROSITE-ProRule" id="PRU00104"/>
    </source>
</evidence>
<keyword evidence="10" id="KW-1185">Reference proteome</keyword>
<dbReference type="Gene3D" id="3.30.2410.10">
    <property type="entry name" value="Hect, E3 ligase catalytic domain"/>
    <property type="match status" value="1"/>
</dbReference>
<gene>
    <name evidence="9" type="primary">UFD4</name>
    <name evidence="9" type="ORF">LPJ61_002071</name>
</gene>
<feature type="compositionally biased region" description="Low complexity" evidence="7">
    <location>
        <begin position="87"/>
        <end position="101"/>
    </location>
</feature>
<dbReference type="Proteomes" id="UP001143981">
    <property type="component" value="Unassembled WGS sequence"/>
</dbReference>
<feature type="compositionally biased region" description="Acidic residues" evidence="7">
    <location>
        <begin position="1035"/>
        <end position="1054"/>
    </location>
</feature>
<feature type="compositionally biased region" description="Low complexity" evidence="7">
    <location>
        <begin position="69"/>
        <end position="79"/>
    </location>
</feature>
<name>A0A9W7YES6_9FUNG</name>
<keyword evidence="9" id="KW-0012">Acyltransferase</keyword>
<evidence type="ECO:0000256" key="1">
    <source>
        <dbReference type="ARBA" id="ARBA00000885"/>
    </source>
</evidence>
<dbReference type="EMBL" id="JANBOI010000230">
    <property type="protein sequence ID" value="KAJ1732388.1"/>
    <property type="molecule type" value="Genomic_DNA"/>
</dbReference>
<comment type="caution">
    <text evidence="9">The sequence shown here is derived from an EMBL/GenBank/DDBJ whole genome shotgun (WGS) entry which is preliminary data.</text>
</comment>
<accession>A0A9W7YES6</accession>
<evidence type="ECO:0000256" key="4">
    <source>
        <dbReference type="ARBA" id="ARBA00022679"/>
    </source>
</evidence>
<feature type="active site" description="Glycyl thioester intermediate" evidence="6">
    <location>
        <position position="1698"/>
    </location>
</feature>
<evidence type="ECO:0000256" key="3">
    <source>
        <dbReference type="ARBA" id="ARBA00012485"/>
    </source>
</evidence>
<dbReference type="GO" id="GO:0061630">
    <property type="term" value="F:ubiquitin protein ligase activity"/>
    <property type="evidence" value="ECO:0007669"/>
    <property type="project" value="UniProtKB-EC"/>
</dbReference>
<dbReference type="PROSITE" id="PS50237">
    <property type="entry name" value="HECT"/>
    <property type="match status" value="1"/>
</dbReference>
<dbReference type="InterPro" id="IPR035983">
    <property type="entry name" value="Hect_E3_ubiquitin_ligase"/>
</dbReference>
<comment type="catalytic activity">
    <reaction evidence="1">
        <text>S-ubiquitinyl-[E2 ubiquitin-conjugating enzyme]-L-cysteine + [acceptor protein]-L-lysine = [E2 ubiquitin-conjugating enzyme]-L-cysteine + N(6)-ubiquitinyl-[acceptor protein]-L-lysine.</text>
        <dbReference type="EC" id="2.3.2.26"/>
    </reaction>
</comment>
<dbReference type="SMART" id="SM00119">
    <property type="entry name" value="HECTc"/>
    <property type="match status" value="1"/>
</dbReference>
<feature type="compositionally biased region" description="Basic and acidic residues" evidence="7">
    <location>
        <begin position="38"/>
        <end position="48"/>
    </location>
</feature>
<protein>
    <recommendedName>
        <fullName evidence="3">HECT-type E3 ubiquitin transferase</fullName>
        <ecNumber evidence="3">2.3.2.26</ecNumber>
    </recommendedName>
</protein>
<dbReference type="Pfam" id="PF25579">
    <property type="entry name" value="TPR_TRIP12_N"/>
    <property type="match status" value="1"/>
</dbReference>
<feature type="region of interest" description="Disordered" evidence="7">
    <location>
        <begin position="950"/>
        <end position="1005"/>
    </location>
</feature>
<sequence>MDDAEPSGESNTARSGGAELPEPANYDATDDATSTSSDRAESQHRDNAQRAQRHGSTNIMDVDEGGGRDSAISQSSSSSRRSDAAREAINSDAAASAASGHQANRHNLFELSLGSMARVSNAHQLRPLVAALKGHADATLQLVALQELTELLSMSTEDSLIGLDVNDLTHTLVGLVRGRESDVGFATGNANAMLLACRCLVNLLEALPLSGPVLVRHDAIPVLCRKLLDIEYIDVAEQALSVLARLSEDFSAEICEAGGMSACLMFLDFFATGTQRTALACATNCARSITGTQFPQAAEAMPVLARTAFHVDQRIADLSCSAILHLTVAFRSSPERIEQLVSEELLRRVVATIWPADTPSDNSAPVALLRVLAMVASASCTRTAQLLDMEIIPALAEVLASGFGNPDEPPDPAHPALSARKLQYGSVLLVPERVWEALRLLVIVLPRLPTTDVAREQMERVVCGERGGTRSSNSNSNSGDSGEADGATPSDNNGQLARLVDVYARPAVLQQLQDALVPLMIRIFAQTSNVAVRYRVLLVVLKTVYYLDAGRLQTALDAVDLPLFVMGSVSLLESPVISGVSLLIVRVVLDKTQGRYTQRLIREGVVDSLSKLALVADEALGRASAGGADDDNAEDSAADSDGSTPDGACEPPGSPAGEGPAANDISVGFRLTSAHIPAASRHGMAGASQRSPFAVDASSAADKGETIPLLRWVLGQCRTISSALEGASASESADGESAVLERLRQLAARLSAADTSHDALLACADALAEQLTAPAGVTSHELVQSGLVVALADALARDCVGGYASASAGDAVRCLLRQHTRGRPYSVSTSALGVLLGRLQEALSLADDLRVHEAYQTGADEARSPAHMLSKQIRFSLGPAGAGAAGEAAGAASEKGPADDAVATAMEQIRRSFQAIRVSVHAVATFSVLEAYLRPRVALLIKRSSRRGLQRRRGQAAAALPPAVPTEDSDAGGLRPRRAQLEGAAGAGGSGESDWAADGGGRSKREREHMHMLRMIAQASGINLRAAALFGGVDLDTETSDSESDAGADADEQPAGEGDTARSEGGGGDGAEVADRPDDWRLGFVLRVGETERAVDASDNIFRTIHGLWQQDPQLKSASPWGHTFELRFHVEIGPRPPAAPEAHERQQAGFPARTADGEGLDGVLGAKGAAMARLLKMLYGLLRLDRTSERATEPSYESAVADLDRLFVNHTISAKAARQLSDPLMVVCAALPDWCHRVIGSAPFLVSLESRLAYLQAAFFGYSRNINFWQAVARREQRAGSSDSPADLQIPLGHVQRQKVRISRHRMLESALKVLELYGTTKTILEVEYFEEAGSGIGPTLEFYAAISRSLQETSLGLWRDEGRAAAPEPGNRADADSAGDVGYVSAPCGLFPAPIGDQGGSARHEGRADVLLPEERAVQLFGFLGRLVAKGLIDNRVLDIPLSAEFWAAIQRHLSAGHGTGTEASWTWGQIEALDAHLASSLRYLQGFVEAKNAVYARKDRSAAQIQTEVDAIRGPDGQSAVEDLTLDFTLPGYPSLELRPGGSEVPVTISNVHTYVDLVARWTLQTGVRKQIAAFCEGFDRVFSSRSLLMFTPAELCSIVGQTAGGDVQWTRHSLLDGIRAGQGLAPSSPVYQAFLDFLVSLGEADRRRFLQFATGSPRLPMGGFRALHPPMTVVPRPADPPLKPDDYLPTVMTCANLIKLPGYSSFDVLAQRWRHAISEGQLSFHLS</sequence>
<dbReference type="Gene3D" id="3.30.2160.10">
    <property type="entry name" value="Hect, E3 ligase catalytic domain"/>
    <property type="match status" value="1"/>
</dbReference>
<reference evidence="9" key="1">
    <citation type="submission" date="2022-07" db="EMBL/GenBank/DDBJ databases">
        <title>Phylogenomic reconstructions and comparative analyses of Kickxellomycotina fungi.</title>
        <authorList>
            <person name="Reynolds N.K."/>
            <person name="Stajich J.E."/>
            <person name="Barry K."/>
            <person name="Grigoriev I.V."/>
            <person name="Crous P."/>
            <person name="Smith M.E."/>
        </authorList>
    </citation>
    <scope>NUCLEOTIDE SEQUENCE</scope>
    <source>
        <strain evidence="9">BCRC 34381</strain>
    </source>
</reference>
<dbReference type="InterPro" id="IPR011989">
    <property type="entry name" value="ARM-like"/>
</dbReference>
<evidence type="ECO:0000256" key="2">
    <source>
        <dbReference type="ARBA" id="ARBA00006331"/>
    </source>
</evidence>
<evidence type="ECO:0000313" key="10">
    <source>
        <dbReference type="Proteomes" id="UP001143981"/>
    </source>
</evidence>
<dbReference type="InterPro" id="IPR016024">
    <property type="entry name" value="ARM-type_fold"/>
</dbReference>